<dbReference type="Proteomes" id="UP000066624">
    <property type="component" value="Chromosome"/>
</dbReference>
<dbReference type="KEGG" id="wma:WM2015_27"/>
<keyword evidence="2" id="KW-1185">Reference proteome</keyword>
<dbReference type="RefSeq" id="WP_082169308.1">
    <property type="nucleotide sequence ID" value="NZ_CP012154.1"/>
</dbReference>
<dbReference type="AlphaFoldDB" id="A0A0K0XRU7"/>
<accession>A0A0K0XRU7</accession>
<proteinExistence type="predicted"/>
<gene>
    <name evidence="1" type="ORF">WM2015_27</name>
</gene>
<organism evidence="1 2">
    <name type="scientific">Wenzhouxiangella marina</name>
    <dbReference type="NCBI Taxonomy" id="1579979"/>
    <lineage>
        <taxon>Bacteria</taxon>
        <taxon>Pseudomonadati</taxon>
        <taxon>Pseudomonadota</taxon>
        <taxon>Gammaproteobacteria</taxon>
        <taxon>Chromatiales</taxon>
        <taxon>Wenzhouxiangellaceae</taxon>
        <taxon>Wenzhouxiangella</taxon>
    </lineage>
</organism>
<sequence length="217" mass="22943">MKTLSRAGACAALTQAFCYLFGFALLVTVMDSGNVEGWSALQKLEYLLEREALFQLWNLVIYVVFGVALVILTAALHHRLAPTDPPLMSVATPFGYIWSGLVIASGMVASVGLSAVSEMQATDPDGAAQLWSTLGVIQSGLGGGVEIVGGLWVLLLSVSSLRRGQGFPVMLTWLGVLVGLAGLATIVPAWSALGAVFGMTQIVWFIWVGITLFRAPS</sequence>
<dbReference type="STRING" id="1579979.WM2015_27"/>
<name>A0A0K0XRU7_9GAMM</name>
<evidence type="ECO:0000313" key="1">
    <source>
        <dbReference type="EMBL" id="AKS40418.1"/>
    </source>
</evidence>
<dbReference type="OrthoDB" id="1162205at2"/>
<dbReference type="EMBL" id="CP012154">
    <property type="protein sequence ID" value="AKS40418.1"/>
    <property type="molecule type" value="Genomic_DNA"/>
</dbReference>
<protein>
    <submittedName>
        <fullName evidence="1">Membrane protein</fullName>
    </submittedName>
</protein>
<reference evidence="1 2" key="1">
    <citation type="submission" date="2015-07" db="EMBL/GenBank/DDBJ databases">
        <authorList>
            <person name="Noorani M."/>
        </authorList>
    </citation>
    <scope>NUCLEOTIDE SEQUENCE [LARGE SCALE GENOMIC DNA]</scope>
    <source>
        <strain evidence="1 2">KCTC 42284</strain>
    </source>
</reference>
<evidence type="ECO:0000313" key="2">
    <source>
        <dbReference type="Proteomes" id="UP000066624"/>
    </source>
</evidence>